<name>A0ABP7RSD6_9PSEU</name>
<organism evidence="2 3">
    <name type="scientific">Allokutzneria multivorans</name>
    <dbReference type="NCBI Taxonomy" id="1142134"/>
    <lineage>
        <taxon>Bacteria</taxon>
        <taxon>Bacillati</taxon>
        <taxon>Actinomycetota</taxon>
        <taxon>Actinomycetes</taxon>
        <taxon>Pseudonocardiales</taxon>
        <taxon>Pseudonocardiaceae</taxon>
        <taxon>Allokutzneria</taxon>
    </lineage>
</organism>
<keyword evidence="1" id="KW-1133">Transmembrane helix</keyword>
<protein>
    <submittedName>
        <fullName evidence="2">Uncharacterized protein</fullName>
    </submittedName>
</protein>
<evidence type="ECO:0000313" key="3">
    <source>
        <dbReference type="Proteomes" id="UP001501747"/>
    </source>
</evidence>
<feature type="transmembrane region" description="Helical" evidence="1">
    <location>
        <begin position="12"/>
        <end position="29"/>
    </location>
</feature>
<keyword evidence="3" id="KW-1185">Reference proteome</keyword>
<keyword evidence="1" id="KW-0472">Membrane</keyword>
<sequence length="140" mass="15365">MSAKSVRTAVAVWLALATFCTLDVLLTWLEQTNIRKAVVDAGIVPPESVDAFLNNVLWQKTIFQLGFAVVYIVLAVLLRKGFAWSRVALIAASVFHVFLLLSGGSFNAVLILILALVTGALMMTWRQSTTDWLATAREAR</sequence>
<dbReference type="EMBL" id="BAABAL010000006">
    <property type="protein sequence ID" value="GAA4001431.1"/>
    <property type="molecule type" value="Genomic_DNA"/>
</dbReference>
<comment type="caution">
    <text evidence="2">The sequence shown here is derived from an EMBL/GenBank/DDBJ whole genome shotgun (WGS) entry which is preliminary data.</text>
</comment>
<dbReference type="Proteomes" id="UP001501747">
    <property type="component" value="Unassembled WGS sequence"/>
</dbReference>
<reference evidence="3" key="1">
    <citation type="journal article" date="2019" name="Int. J. Syst. Evol. Microbiol.">
        <title>The Global Catalogue of Microorganisms (GCM) 10K type strain sequencing project: providing services to taxonomists for standard genome sequencing and annotation.</title>
        <authorList>
            <consortium name="The Broad Institute Genomics Platform"/>
            <consortium name="The Broad Institute Genome Sequencing Center for Infectious Disease"/>
            <person name="Wu L."/>
            <person name="Ma J."/>
        </authorList>
    </citation>
    <scope>NUCLEOTIDE SEQUENCE [LARGE SCALE GENOMIC DNA]</scope>
    <source>
        <strain evidence="3">JCM 17342</strain>
    </source>
</reference>
<proteinExistence type="predicted"/>
<feature type="transmembrane region" description="Helical" evidence="1">
    <location>
        <begin position="61"/>
        <end position="78"/>
    </location>
</feature>
<evidence type="ECO:0000256" key="1">
    <source>
        <dbReference type="SAM" id="Phobius"/>
    </source>
</evidence>
<keyword evidence="1" id="KW-0812">Transmembrane</keyword>
<accession>A0ABP7RSD6</accession>
<evidence type="ECO:0000313" key="2">
    <source>
        <dbReference type="EMBL" id="GAA4001431.1"/>
    </source>
</evidence>
<gene>
    <name evidence="2" type="ORF">GCM10022247_22600</name>
</gene>